<feature type="transmembrane region" description="Helical" evidence="2">
    <location>
        <begin position="635"/>
        <end position="655"/>
    </location>
</feature>
<feature type="compositionally biased region" description="Basic and acidic residues" evidence="1">
    <location>
        <begin position="1197"/>
        <end position="1212"/>
    </location>
</feature>
<proteinExistence type="predicted"/>
<feature type="transmembrane region" description="Helical" evidence="2">
    <location>
        <begin position="487"/>
        <end position="503"/>
    </location>
</feature>
<evidence type="ECO:0000313" key="3">
    <source>
        <dbReference type="EMBL" id="GMH84002.1"/>
    </source>
</evidence>
<feature type="transmembrane region" description="Helical" evidence="2">
    <location>
        <begin position="1114"/>
        <end position="1131"/>
    </location>
</feature>
<dbReference type="PRINTS" id="PR01217">
    <property type="entry name" value="PRICHEXTENSN"/>
</dbReference>
<feature type="transmembrane region" description="Helical" evidence="2">
    <location>
        <begin position="583"/>
        <end position="600"/>
    </location>
</feature>
<feature type="transmembrane region" description="Helical" evidence="2">
    <location>
        <begin position="1151"/>
        <end position="1173"/>
    </location>
</feature>
<evidence type="ECO:0000256" key="1">
    <source>
        <dbReference type="SAM" id="MobiDB-lite"/>
    </source>
</evidence>
<keyword evidence="2" id="KW-0472">Membrane</keyword>
<feature type="transmembrane region" description="Helical" evidence="2">
    <location>
        <begin position="1020"/>
        <end position="1039"/>
    </location>
</feature>
<comment type="caution">
    <text evidence="3">The sequence shown here is derived from an EMBL/GenBank/DDBJ whole genome shotgun (WGS) entry which is preliminary data.</text>
</comment>
<feature type="transmembrane region" description="Helical" evidence="2">
    <location>
        <begin position="237"/>
        <end position="254"/>
    </location>
</feature>
<feature type="region of interest" description="Disordered" evidence="1">
    <location>
        <begin position="16"/>
        <end position="142"/>
    </location>
</feature>
<feature type="transmembrane region" description="Helical" evidence="2">
    <location>
        <begin position="712"/>
        <end position="735"/>
    </location>
</feature>
<feature type="compositionally biased region" description="Pro residues" evidence="1">
    <location>
        <begin position="116"/>
        <end position="125"/>
    </location>
</feature>
<feature type="compositionally biased region" description="Basic and acidic residues" evidence="1">
    <location>
        <begin position="79"/>
        <end position="91"/>
    </location>
</feature>
<dbReference type="AlphaFoldDB" id="A0A9W7EMJ1"/>
<feature type="transmembrane region" description="Helical" evidence="2">
    <location>
        <begin position="885"/>
        <end position="903"/>
    </location>
</feature>
<feature type="transmembrane region" description="Helical" evidence="2">
    <location>
        <begin position="979"/>
        <end position="1000"/>
    </location>
</feature>
<evidence type="ECO:0000313" key="4">
    <source>
        <dbReference type="Proteomes" id="UP001165085"/>
    </source>
</evidence>
<sequence>MASVDFALVIEDTTRVVTSSAIQDEHHDLKTSQTQDLDELSESAREASESVPPPPSHPPSQRPPSLSSVPPPTPPPSRKPPEPQDHTERPHSLSSVPPPTPPPSREKSRPPSLSSVPPPTPPPSRETPHHAPEGNLFTRESSWKLRKKSTMDLFPKQSETPCRVHPFFVFLCTVMILCAVAINALGLYEQFHGNEPGDWNPFWKNHLLLVDKLAIPLALLAWTFIVVADVRGSNNPIHLATCLLVVCSVLKIVGQVQGEDEMEVVQREYTKYCVNATKPLEKGGDKCFEGVYVDTNNPKITLYEELLERYSTAFLQTTSRGLMSNIFGLVLGMVILNRAVFPGREELSMFEQRTLEKIILKDNIVFFCSVFSAMLFVLSQATACLGDHRLNPENCYSVISSCSLAMYFGCAAFAVKILIFPFKTTSYNIGDFMRFDLRFHEQVQALIGVWSVVLVLFVFASGAPLKGYSFYTYVHTGHTWGYKTRDAAFSFCMMFMLLGLSITEPKAEHIRKYSERQARRSRRLSRLSDYLRVKMKSSKSTEWAPAFRYCLLAVGILLNTSSIAYFVYAQKDGEEYKFVHDSAIFLVSCGFLLCLGFSMTKPRTQSFWQAQLPKSASELNFLFVAIISFSKGNIAWGFFEAILAASGLILTPIFLKARKFLAHFGDADINKHLSSNLSTVFVVIPSVAYLIAEVTSCYTHEKEEGKDICFPLFLSNWTVSMWIGLTAAIGLSCGITFKNHTMTDWIFLKEPTLSSIAHILCGCLTTSTSFYIFGLRGFNVSQKNLSFDPLELNESAYRDASQSLIIYSVALAVFVIIIITIDGFILAIKNAYLQSLDEAHEEEEFEHTVVYTLNSFFTKIEQKLNIKRFSVPDDVARVSPFYEELFLYACIIVCLTQMTGTLFRMFGTEPIQDIGVIITTTYCLGFIPHSVLVLAYIFSDLEKNTTERKKRNNSIAKWSIHSLFIANGISYAYEGHDKWLKWVLVDIVIIGSCASVFKGAEKNRRACAESVNLLGRRQHLVLCLKIMAANLPTQLYFIGEVVACMIRQKNYKKYVPDTPFELLDNSCNGVLYGITPIAIFNGWCIVQFINYGFHHEMQHDVRNVIRLRLTPFQIYRVANSAVLIIIAVFAYGLRSEMSYKDTDKTKSSLFWFIWTGLFLVLVEVGLTSFKLLYGYISSVITHAKTPSRRSLLPSDKSASDFEDRMGNRDKSMWDGGSKGTPIDLTATQRMQARKELLSKDKSVAVFEISPGFL</sequence>
<gene>
    <name evidence="3" type="ORF">TrST_g10461</name>
</gene>
<feature type="region of interest" description="Disordered" evidence="1">
    <location>
        <begin position="1188"/>
        <end position="1222"/>
    </location>
</feature>
<dbReference type="EMBL" id="BRXY01000288">
    <property type="protein sequence ID" value="GMH84002.1"/>
    <property type="molecule type" value="Genomic_DNA"/>
</dbReference>
<feature type="transmembrane region" description="Helical" evidence="2">
    <location>
        <begin position="804"/>
        <end position="828"/>
    </location>
</feature>
<protein>
    <submittedName>
        <fullName evidence="3">Uncharacterized protein</fullName>
    </submittedName>
</protein>
<dbReference type="Proteomes" id="UP001165085">
    <property type="component" value="Unassembled WGS sequence"/>
</dbReference>
<feature type="compositionally biased region" description="Pro residues" evidence="1">
    <location>
        <begin position="69"/>
        <end position="78"/>
    </location>
</feature>
<feature type="transmembrane region" description="Helical" evidence="2">
    <location>
        <begin position="167"/>
        <end position="188"/>
    </location>
</feature>
<keyword evidence="2" id="KW-0812">Transmembrane</keyword>
<feature type="transmembrane region" description="Helical" evidence="2">
    <location>
        <begin position="362"/>
        <end position="378"/>
    </location>
</feature>
<name>A0A9W7EMJ1_9STRA</name>
<feature type="transmembrane region" description="Helical" evidence="2">
    <location>
        <begin position="1070"/>
        <end position="1093"/>
    </location>
</feature>
<feature type="compositionally biased region" description="Pro residues" evidence="1">
    <location>
        <begin position="51"/>
        <end position="62"/>
    </location>
</feature>
<keyword evidence="2" id="KW-1133">Transmembrane helix</keyword>
<feature type="transmembrane region" description="Helical" evidence="2">
    <location>
        <begin position="322"/>
        <end position="341"/>
    </location>
</feature>
<feature type="transmembrane region" description="Helical" evidence="2">
    <location>
        <begin position="756"/>
        <end position="774"/>
    </location>
</feature>
<feature type="transmembrane region" description="Helical" evidence="2">
    <location>
        <begin position="208"/>
        <end position="230"/>
    </location>
</feature>
<evidence type="ECO:0000256" key="2">
    <source>
        <dbReference type="SAM" id="Phobius"/>
    </source>
</evidence>
<reference evidence="4" key="1">
    <citation type="journal article" date="2023" name="Commun. Biol.">
        <title>Genome analysis of Parmales, the sister group of diatoms, reveals the evolutionary specialization of diatoms from phago-mixotrophs to photoautotrophs.</title>
        <authorList>
            <person name="Ban H."/>
            <person name="Sato S."/>
            <person name="Yoshikawa S."/>
            <person name="Yamada K."/>
            <person name="Nakamura Y."/>
            <person name="Ichinomiya M."/>
            <person name="Sato N."/>
            <person name="Blanc-Mathieu R."/>
            <person name="Endo H."/>
            <person name="Kuwata A."/>
            <person name="Ogata H."/>
        </authorList>
    </citation>
    <scope>NUCLEOTIDE SEQUENCE [LARGE SCALE GENOMIC DNA]</scope>
    <source>
        <strain evidence="4">NIES 3701</strain>
    </source>
</reference>
<feature type="transmembrane region" description="Helical" evidence="2">
    <location>
        <begin position="443"/>
        <end position="463"/>
    </location>
</feature>
<feature type="transmembrane region" description="Helical" evidence="2">
    <location>
        <begin position="676"/>
        <end position="692"/>
    </location>
</feature>
<feature type="transmembrane region" description="Helical" evidence="2">
    <location>
        <begin position="915"/>
        <end position="938"/>
    </location>
</feature>
<accession>A0A9W7EMJ1</accession>
<keyword evidence="4" id="KW-1185">Reference proteome</keyword>
<feature type="transmembrane region" description="Helical" evidence="2">
    <location>
        <begin position="398"/>
        <end position="422"/>
    </location>
</feature>
<feature type="transmembrane region" description="Helical" evidence="2">
    <location>
        <begin position="546"/>
        <end position="568"/>
    </location>
</feature>
<organism evidence="3 4">
    <name type="scientific">Triparma strigata</name>
    <dbReference type="NCBI Taxonomy" id="1606541"/>
    <lineage>
        <taxon>Eukaryota</taxon>
        <taxon>Sar</taxon>
        <taxon>Stramenopiles</taxon>
        <taxon>Ochrophyta</taxon>
        <taxon>Bolidophyceae</taxon>
        <taxon>Parmales</taxon>
        <taxon>Triparmaceae</taxon>
        <taxon>Triparma</taxon>
    </lineage>
</organism>